<protein>
    <submittedName>
        <fullName evidence="2">Uncharacterized protein</fullName>
    </submittedName>
</protein>
<gene>
    <name evidence="2" type="ORF">NCTC13184_06021</name>
</gene>
<sequence length="151" mass="15749">MSVPTVTPMPTVIGVPIIAPVPTVIRVPTVVPVPTVIPVRTVVVVSAVMLVPIAVLVVTSTVLHSHIGCRLTTMTHAIGLVRSVGTVMWCTARVRILMAGISIGSRARPVISAGVAVHVAFSCLAHVAIMRSVVVRVAARIYPIVIATRGC</sequence>
<feature type="transmembrane region" description="Helical" evidence="1">
    <location>
        <begin position="110"/>
        <end position="130"/>
    </location>
</feature>
<keyword evidence="1" id="KW-0472">Membrane</keyword>
<feature type="transmembrane region" description="Helical" evidence="1">
    <location>
        <begin position="42"/>
        <end position="63"/>
    </location>
</feature>
<name>A0A378X1I4_9NOCA</name>
<feature type="transmembrane region" description="Helical" evidence="1">
    <location>
        <begin position="84"/>
        <end position="104"/>
    </location>
</feature>
<organism evidence="2 3">
    <name type="scientific">Nocardia africana</name>
    <dbReference type="NCBI Taxonomy" id="134964"/>
    <lineage>
        <taxon>Bacteria</taxon>
        <taxon>Bacillati</taxon>
        <taxon>Actinomycetota</taxon>
        <taxon>Actinomycetes</taxon>
        <taxon>Mycobacteriales</taxon>
        <taxon>Nocardiaceae</taxon>
        <taxon>Nocardia</taxon>
    </lineage>
</organism>
<keyword evidence="1" id="KW-0812">Transmembrane</keyword>
<keyword evidence="1" id="KW-1133">Transmembrane helix</keyword>
<dbReference type="EMBL" id="UGRU01000001">
    <property type="protein sequence ID" value="SUA47480.1"/>
    <property type="molecule type" value="Genomic_DNA"/>
</dbReference>
<evidence type="ECO:0000313" key="3">
    <source>
        <dbReference type="Proteomes" id="UP000255082"/>
    </source>
</evidence>
<proteinExistence type="predicted"/>
<evidence type="ECO:0000313" key="2">
    <source>
        <dbReference type="EMBL" id="SUA47480.1"/>
    </source>
</evidence>
<evidence type="ECO:0000256" key="1">
    <source>
        <dbReference type="SAM" id="Phobius"/>
    </source>
</evidence>
<dbReference type="AlphaFoldDB" id="A0A378X1I4"/>
<accession>A0A378X1I4</accession>
<reference evidence="2 3" key="1">
    <citation type="submission" date="2018-06" db="EMBL/GenBank/DDBJ databases">
        <authorList>
            <consortium name="Pathogen Informatics"/>
            <person name="Doyle S."/>
        </authorList>
    </citation>
    <scope>NUCLEOTIDE SEQUENCE [LARGE SCALE GENOMIC DNA]</scope>
    <source>
        <strain evidence="2 3">NCTC13184</strain>
    </source>
</reference>
<dbReference type="Proteomes" id="UP000255082">
    <property type="component" value="Unassembled WGS sequence"/>
</dbReference>